<dbReference type="Proteomes" id="UP000792063">
    <property type="component" value="Unassembled WGS sequence"/>
</dbReference>
<dbReference type="EMBL" id="JPWV03000171">
    <property type="protein sequence ID" value="KAG2522250.1"/>
    <property type="molecule type" value="Genomic_DNA"/>
</dbReference>
<accession>A0A3R7JRD3</accession>
<dbReference type="EMBL" id="MBDN02000271">
    <property type="protein sequence ID" value="RLN77075.1"/>
    <property type="molecule type" value="Genomic_DNA"/>
</dbReference>
<organism evidence="7 8">
    <name type="scientific">Phytophthora kernoviae</name>
    <dbReference type="NCBI Taxonomy" id="325452"/>
    <lineage>
        <taxon>Eukaryota</taxon>
        <taxon>Sar</taxon>
        <taxon>Stramenopiles</taxon>
        <taxon>Oomycota</taxon>
        <taxon>Peronosporomycetes</taxon>
        <taxon>Peronosporales</taxon>
        <taxon>Peronosporaceae</taxon>
        <taxon>Phytophthora</taxon>
    </lineage>
</organism>
<dbReference type="SUPFAM" id="SSF53187">
    <property type="entry name" value="Zn-dependent exopeptidases"/>
    <property type="match status" value="1"/>
</dbReference>
<dbReference type="InterPro" id="IPR011650">
    <property type="entry name" value="Peptidase_M20_dimer"/>
</dbReference>
<proteinExistence type="predicted"/>
<dbReference type="EMBL" id="MAYM02000309">
    <property type="protein sequence ID" value="RLN44158.1"/>
    <property type="molecule type" value="Genomic_DNA"/>
</dbReference>
<dbReference type="Proteomes" id="UP000785171">
    <property type="component" value="Unassembled WGS sequence"/>
</dbReference>
<gene>
    <name evidence="6" type="ORF">BBI17_002611</name>
    <name evidence="7" type="ORF">BBO99_00007041</name>
    <name evidence="5" type="ORF">JM16_002246</name>
    <name evidence="4" type="ORF">JM18_006649</name>
</gene>
<dbReference type="GO" id="GO:0016787">
    <property type="term" value="F:hydrolase activity"/>
    <property type="evidence" value="ECO:0007669"/>
    <property type="project" value="UniProtKB-KW"/>
</dbReference>
<keyword evidence="1" id="KW-0479">Metal-binding</keyword>
<dbReference type="InterPro" id="IPR050072">
    <property type="entry name" value="Peptidase_M20A"/>
</dbReference>
<dbReference type="InterPro" id="IPR036264">
    <property type="entry name" value="Bact_exopeptidase_dim_dom"/>
</dbReference>
<name>A0A3R7JRD3_9STRA</name>
<dbReference type="SUPFAM" id="SSF55031">
    <property type="entry name" value="Bacterial exopeptidase dimerisation domain"/>
    <property type="match status" value="1"/>
</dbReference>
<dbReference type="Gene3D" id="3.30.70.360">
    <property type="match status" value="1"/>
</dbReference>
<dbReference type="Pfam" id="PF01546">
    <property type="entry name" value="Peptidase_M20"/>
    <property type="match status" value="1"/>
</dbReference>
<dbReference type="PANTHER" id="PTHR43808:SF3">
    <property type="entry name" value="ACETYLORNITHINE DEACETYLASE"/>
    <property type="match status" value="1"/>
</dbReference>
<protein>
    <recommendedName>
        <fullName evidence="3">Peptidase M20 dimerisation domain-containing protein</fullName>
    </recommendedName>
</protein>
<keyword evidence="2" id="KW-0378">Hydrolase</keyword>
<evidence type="ECO:0000259" key="3">
    <source>
        <dbReference type="Pfam" id="PF07687"/>
    </source>
</evidence>
<evidence type="ECO:0000313" key="6">
    <source>
        <dbReference type="EMBL" id="RLN44158.1"/>
    </source>
</evidence>
<reference evidence="4" key="1">
    <citation type="journal article" date="2015" name="Genom Data">
        <title>Genome sequences of six Phytophthora species associated with forests in New Zealand.</title>
        <authorList>
            <person name="Studholme D.J."/>
            <person name="McDougal R.L."/>
            <person name="Sambles C."/>
            <person name="Hansen E."/>
            <person name="Hardy G."/>
            <person name="Grant M."/>
            <person name="Ganley R.J."/>
            <person name="Williams N.M."/>
        </authorList>
    </citation>
    <scope>NUCLEOTIDE SEQUENCE</scope>
    <source>
        <strain evidence="5">NZFS 2646</strain>
        <strain evidence="4">NZFS 3630</strain>
    </source>
</reference>
<feature type="domain" description="Peptidase M20 dimerisation" evidence="3">
    <location>
        <begin position="201"/>
        <end position="314"/>
    </location>
</feature>
<dbReference type="EMBL" id="JPWU03000254">
    <property type="protein sequence ID" value="KAG2521316.1"/>
    <property type="molecule type" value="Genomic_DNA"/>
</dbReference>
<evidence type="ECO:0000313" key="8">
    <source>
        <dbReference type="Proteomes" id="UP000285624"/>
    </source>
</evidence>
<keyword evidence="8" id="KW-1185">Reference proteome</keyword>
<dbReference type="PANTHER" id="PTHR43808">
    <property type="entry name" value="ACETYLORNITHINE DEACETYLASE"/>
    <property type="match status" value="1"/>
</dbReference>
<evidence type="ECO:0000313" key="5">
    <source>
        <dbReference type="EMBL" id="KAG2522250.1"/>
    </source>
</evidence>
<evidence type="ECO:0000313" key="9">
    <source>
        <dbReference type="Proteomes" id="UP000285883"/>
    </source>
</evidence>
<dbReference type="STRING" id="325452.A0A3R7JRD3"/>
<evidence type="ECO:0000256" key="1">
    <source>
        <dbReference type="ARBA" id="ARBA00022723"/>
    </source>
</evidence>
<dbReference type="AlphaFoldDB" id="A0A3R7JRD3"/>
<evidence type="ECO:0000256" key="2">
    <source>
        <dbReference type="ARBA" id="ARBA00022801"/>
    </source>
</evidence>
<reference evidence="4" key="3">
    <citation type="submission" date="2020-06" db="EMBL/GenBank/DDBJ databases">
        <authorList>
            <person name="Studholme D.J."/>
        </authorList>
    </citation>
    <scope>NUCLEOTIDE SEQUENCE</scope>
    <source>
        <strain evidence="5">NZFS 2646</strain>
        <strain evidence="4">NZFS 3630</strain>
    </source>
</reference>
<sequence length="439" mass="47997">MATLQNFELNEDKYVELLRKLISVSEKIQNAPGLGLIPQENLVSDFVLAELAPYTQDKNTHLSVERVEFIAGRGNVIIKYQPPSASDKTVALVGAHMDVVPANPEGWQRDPFTLTVEGDKLFGRGTTDCLGHVALLTLLFCELAKQKVATKTQVVCVLIASEENSEIPGVGVETLMESGKMNFIKNGPVFWVDCSDSQPCIGTAGAITWTLKATGKLFHSGLPNLGINGIELGMDALTKIQEYFYQEFGPVEKEKEYNYSCPSTMKPTRIESSVNGLNQIPPWTKIAGDVRLSPFYDMKEMISKMTVFVDKLNADITSLEGKRGPVSKYTLPDEGKDGKLELVFDKNFYEGIACSLDSAGYKALHSAIGNVLGEAKPFSISGSLPLVRDMQRGGFDLTLVGFGKSSVYHGDNEYCQLSDMKDALKILALTIANVDTIQA</sequence>
<dbReference type="Pfam" id="PF07687">
    <property type="entry name" value="M20_dimer"/>
    <property type="match status" value="1"/>
</dbReference>
<dbReference type="Gene3D" id="3.40.630.10">
    <property type="entry name" value="Zn peptidases"/>
    <property type="match status" value="2"/>
</dbReference>
<dbReference type="GO" id="GO:0046872">
    <property type="term" value="F:metal ion binding"/>
    <property type="evidence" value="ECO:0007669"/>
    <property type="project" value="UniProtKB-KW"/>
</dbReference>
<dbReference type="Proteomes" id="UP000285883">
    <property type="component" value="Unassembled WGS sequence"/>
</dbReference>
<dbReference type="Proteomes" id="UP000285624">
    <property type="component" value="Unassembled WGS sequence"/>
</dbReference>
<evidence type="ECO:0000313" key="4">
    <source>
        <dbReference type="EMBL" id="KAG2521316.1"/>
    </source>
</evidence>
<comment type="caution">
    <text evidence="7">The sequence shown here is derived from an EMBL/GenBank/DDBJ whole genome shotgun (WGS) entry which is preliminary data.</text>
</comment>
<reference evidence="8 9" key="2">
    <citation type="submission" date="2018-07" db="EMBL/GenBank/DDBJ databases">
        <title>Genome sequencing of oomycete isolates from Chile give support for New Zealand origin for Phytophthora kernoviae and make available the first Nothophytophthora sp. genome.</title>
        <authorList>
            <person name="Studholme D.J."/>
            <person name="Sanfuentes E."/>
            <person name="Panda P."/>
            <person name="Hill R."/>
            <person name="Sambles C."/>
            <person name="Grant M."/>
            <person name="Williams N.M."/>
            <person name="Mcdougal R.L."/>
        </authorList>
    </citation>
    <scope>NUCLEOTIDE SEQUENCE [LARGE SCALE GENOMIC DNA]</scope>
    <source>
        <strain evidence="6">Chile2</strain>
        <strain evidence="7">Chile4</strain>
    </source>
</reference>
<evidence type="ECO:0000313" key="7">
    <source>
        <dbReference type="EMBL" id="RLN77075.1"/>
    </source>
</evidence>
<dbReference type="InterPro" id="IPR002933">
    <property type="entry name" value="Peptidase_M20"/>
</dbReference>